<dbReference type="InterPro" id="IPR044137">
    <property type="entry name" value="AcnA_IRP_Swivel"/>
</dbReference>
<dbReference type="InterPro" id="IPR036008">
    <property type="entry name" value="Aconitase_4Fe-4S_dom"/>
</dbReference>
<sequence length="936" mass="102657">MFSHFTGPFLNLSIRVVIKTLRHLCVIFNYSPDDCQDISVIKEELMSLTLREASKDTLQAENKTWHYYSLPLAARTLGDISRLPKSLKVLLENLLRWQDGDSVTLEDIQALAGWLKSAHADREIAYRPARVLMQDFTGVPAVVDLAAMREAVKRLGGDTAKVNPLSPVDLVIDHSVTVDHFGDDDAFGENVRLEMERNHERYVFLKWGQQAFSRFSVVPPGTGICHQVNLEYLGKAVWSELQDKEWVAYPDTLVGTDSHTTMINGLGVLGWGVGGIEAEAAMLGQPVSMLIPDVVGFKLTGKLSEGITATDLVLTVTQMLRKHGVVGKFVEFYGDGLDSLPLADRATIANMAPEYGATCGFFPIDDVTLEYMRLSGRSEEQVALVEAYTKAQGMWRNTGDEPVFTSTLELDMGSVEASLAGPKRPQDRVALPDVPKAFAASNELEVNVAKKDHHPIDYVLNGHQYQLPDGAVVIAAITSCTNTSNPSVLMAAGLLAKKAVELGLKPQPWVKASLAPGSKVVSDYLAQAKLTPYLDELGFNLVGYGCTTCIGNSGPLPEPIETAIKQGDLTVGAVLSGNRNFEGRIHPLVKTNWLASPPLVVAYALAGNMNINLTTDPIGHDRKNEPVYLKDIWPSSRDIARAVEKVSTEMFRKEYAEVFEGTPEWKTINVVGSDTYGWQDDSTYIRLSPFFDDMLAEPAPLKDIHGARILAMLGDSVTTDHISPAGSIKADSPAGRYLQSRGVERRDFNSYGSRRGNHEVMMRGTFANIRIRNEMVPGVEGGMTRHLPGTEVVSIYDAAVKYQQEGTPLAVIAGKEYGSGSSRDWAAKGPRLLGVRVVIAESFERIHRSNLIGMGILPLEFPQGVTRKTLGLTGEEQIDISGLQNLQPGKTVPVTLTRADGKTEVLECRCRIDTATELTYYQNDGILHYVIRKMLD</sequence>
<dbReference type="Gene3D" id="6.10.190.10">
    <property type="match status" value="1"/>
</dbReference>
<dbReference type="InterPro" id="IPR015928">
    <property type="entry name" value="Aconitase/3IPM_dehydase_swvl"/>
</dbReference>
<comment type="catalytic activity">
    <reaction evidence="11 12">
        <text>citrate = D-threo-isocitrate</text>
        <dbReference type="Rhea" id="RHEA:10336"/>
        <dbReference type="ChEBI" id="CHEBI:15562"/>
        <dbReference type="ChEBI" id="CHEBI:16947"/>
        <dbReference type="EC" id="4.2.1.3"/>
    </reaction>
</comment>
<dbReference type="Gene3D" id="3.30.499.10">
    <property type="entry name" value="Aconitase, domain 3"/>
    <property type="match status" value="2"/>
</dbReference>
<evidence type="ECO:0000256" key="7">
    <source>
        <dbReference type="ARBA" id="ARBA00022884"/>
    </source>
</evidence>
<dbReference type="GO" id="GO:0003994">
    <property type="term" value="F:aconitate hydratase activity"/>
    <property type="evidence" value="ECO:0007669"/>
    <property type="project" value="UniProtKB-EC"/>
</dbReference>
<dbReference type="GO" id="GO:0006099">
    <property type="term" value="P:tricarboxylic acid cycle"/>
    <property type="evidence" value="ECO:0007669"/>
    <property type="project" value="UniProtKB-UniPathway"/>
</dbReference>
<comment type="function">
    <text evidence="12">Catalyzes the isomerization of citrate to isocitrate via cis-aconitate.</text>
</comment>
<keyword evidence="4 12" id="KW-0004">4Fe-4S</keyword>
<dbReference type="NCBIfam" id="NF006757">
    <property type="entry name" value="PRK09277.1"/>
    <property type="match status" value="1"/>
</dbReference>
<dbReference type="NCBIfam" id="NF009520">
    <property type="entry name" value="PRK12881.1"/>
    <property type="match status" value="1"/>
</dbReference>
<dbReference type="SUPFAM" id="SSF53732">
    <property type="entry name" value="Aconitase iron-sulfur domain"/>
    <property type="match status" value="1"/>
</dbReference>
<keyword evidence="9 12" id="KW-0411">Iron-sulfur</keyword>
<feature type="domain" description="Aconitase A/isopropylmalate dehydratase small subunit swivel" evidence="14">
    <location>
        <begin position="736"/>
        <end position="863"/>
    </location>
</feature>
<dbReference type="InterPro" id="IPR001030">
    <property type="entry name" value="Acoase/IPM_deHydtase_lsu_aba"/>
</dbReference>
<keyword evidence="5" id="KW-0816">Tricarboxylic acid cycle</keyword>
<dbReference type="CDD" id="cd01580">
    <property type="entry name" value="AcnA_IRP_Swivel"/>
    <property type="match status" value="1"/>
</dbReference>
<dbReference type="FunFam" id="3.30.499.10:FF:000002">
    <property type="entry name" value="Aconitate hydratase"/>
    <property type="match status" value="1"/>
</dbReference>
<keyword evidence="6" id="KW-0479">Metal-binding</keyword>
<evidence type="ECO:0000256" key="6">
    <source>
        <dbReference type="ARBA" id="ARBA00022723"/>
    </source>
</evidence>
<dbReference type="STRING" id="299767.GCA_900068845_01528"/>
<evidence type="ECO:0000313" key="16">
    <source>
        <dbReference type="Proteomes" id="UP000007838"/>
    </source>
</evidence>
<organism evidence="15 16">
    <name type="scientific">Enterobacter ludwigii</name>
    <dbReference type="NCBI Taxonomy" id="299767"/>
    <lineage>
        <taxon>Bacteria</taxon>
        <taxon>Pseudomonadati</taxon>
        <taxon>Pseudomonadota</taxon>
        <taxon>Gammaproteobacteria</taxon>
        <taxon>Enterobacterales</taxon>
        <taxon>Enterobacteriaceae</taxon>
        <taxon>Enterobacter</taxon>
        <taxon>Enterobacter cloacae complex</taxon>
    </lineage>
</organism>
<evidence type="ECO:0000256" key="9">
    <source>
        <dbReference type="ARBA" id="ARBA00023014"/>
    </source>
</evidence>
<dbReference type="GO" id="GO:0003723">
    <property type="term" value="F:RNA binding"/>
    <property type="evidence" value="ECO:0007669"/>
    <property type="project" value="UniProtKB-KW"/>
</dbReference>
<dbReference type="PANTHER" id="PTHR11670">
    <property type="entry name" value="ACONITASE/IRON-RESPONSIVE ELEMENT FAMILY MEMBER"/>
    <property type="match status" value="1"/>
</dbReference>
<evidence type="ECO:0000313" key="15">
    <source>
        <dbReference type="EMBL" id="AEW73940.1"/>
    </source>
</evidence>
<evidence type="ECO:0000256" key="12">
    <source>
        <dbReference type="RuleBase" id="RU361275"/>
    </source>
</evidence>
<dbReference type="GO" id="GO:0051539">
    <property type="term" value="F:4 iron, 4 sulfur cluster binding"/>
    <property type="evidence" value="ECO:0007669"/>
    <property type="project" value="UniProtKB-KW"/>
</dbReference>
<dbReference type="EC" id="4.2.1.3" evidence="12"/>
<dbReference type="Proteomes" id="UP000007838">
    <property type="component" value="Chromosome"/>
</dbReference>
<dbReference type="PROSITE" id="PS01244">
    <property type="entry name" value="ACONITASE_2"/>
    <property type="match status" value="1"/>
</dbReference>
<evidence type="ECO:0000256" key="5">
    <source>
        <dbReference type="ARBA" id="ARBA00022532"/>
    </source>
</evidence>
<dbReference type="PRINTS" id="PR00415">
    <property type="entry name" value="ACONITASE"/>
</dbReference>
<dbReference type="AlphaFoldDB" id="G8LDS8"/>
<evidence type="ECO:0000256" key="4">
    <source>
        <dbReference type="ARBA" id="ARBA00022485"/>
    </source>
</evidence>
<protein>
    <recommendedName>
        <fullName evidence="12">Aconitate hydratase</fullName>
        <shortName evidence="12">Aconitase</shortName>
        <ecNumber evidence="12">4.2.1.3</ecNumber>
    </recommendedName>
</protein>
<evidence type="ECO:0000256" key="8">
    <source>
        <dbReference type="ARBA" id="ARBA00023004"/>
    </source>
</evidence>
<dbReference type="HOGENOM" id="CLU_013476_2_1_6"/>
<name>G8LDS8_9ENTR</name>
<comment type="cofactor">
    <cofactor evidence="1">
        <name>[4Fe-4S] cluster</name>
        <dbReference type="ChEBI" id="CHEBI:49883"/>
    </cofactor>
</comment>
<dbReference type="KEGG" id="eec:EcWSU1_02505"/>
<gene>
    <name evidence="15" type="primary">acnA</name>
    <name evidence="15" type="ORF">EcWSU1_02505</name>
</gene>
<dbReference type="UniPathway" id="UPA00223">
    <property type="reaction ID" value="UER00718"/>
</dbReference>
<comment type="similarity">
    <text evidence="3 12">Belongs to the aconitase/IPM isomerase family.</text>
</comment>
<dbReference type="InterPro" id="IPR006249">
    <property type="entry name" value="Aconitase/IRP2"/>
</dbReference>
<dbReference type="Pfam" id="PF00330">
    <property type="entry name" value="Aconitase"/>
    <property type="match status" value="1"/>
</dbReference>
<proteinExistence type="inferred from homology"/>
<evidence type="ECO:0000256" key="10">
    <source>
        <dbReference type="ARBA" id="ARBA00023239"/>
    </source>
</evidence>
<feature type="domain" description="Aconitase/3-isopropylmalate dehydratase large subunit alpha/beta/alpha" evidence="13">
    <location>
        <begin position="119"/>
        <end position="607"/>
    </location>
</feature>
<dbReference type="EMBL" id="CP002886">
    <property type="protein sequence ID" value="AEW73940.1"/>
    <property type="molecule type" value="Genomic_DNA"/>
</dbReference>
<dbReference type="Pfam" id="PF00694">
    <property type="entry name" value="Aconitase_C"/>
    <property type="match status" value="1"/>
</dbReference>
<reference evidence="15 16" key="1">
    <citation type="journal article" date="2011" name="Stand. Genomic Sci.">
        <title>Complete genome of the onion pathogen Enterobacter cloacae EcWSU1.</title>
        <authorList>
            <person name="Humann J.L."/>
            <person name="Wildung M."/>
            <person name="Cheng C.H."/>
            <person name="Lee T."/>
            <person name="Stewart J.E."/>
            <person name="Drew J.C."/>
            <person name="Triplett E.W."/>
            <person name="Main D."/>
            <person name="Schroeder B.K."/>
        </authorList>
    </citation>
    <scope>NUCLEOTIDE SEQUENCE [LARGE SCALE GENOMIC DNA]</scope>
    <source>
        <strain evidence="15 16">EcWSU1</strain>
    </source>
</reference>
<evidence type="ECO:0000259" key="14">
    <source>
        <dbReference type="Pfam" id="PF00694"/>
    </source>
</evidence>
<evidence type="ECO:0000256" key="11">
    <source>
        <dbReference type="ARBA" id="ARBA00023501"/>
    </source>
</evidence>
<dbReference type="SUPFAM" id="SSF52016">
    <property type="entry name" value="LeuD/IlvD-like"/>
    <property type="match status" value="1"/>
</dbReference>
<evidence type="ECO:0000256" key="2">
    <source>
        <dbReference type="ARBA" id="ARBA00004717"/>
    </source>
</evidence>
<evidence type="ECO:0000256" key="3">
    <source>
        <dbReference type="ARBA" id="ARBA00007185"/>
    </source>
</evidence>
<dbReference type="NCBIfam" id="TIGR01341">
    <property type="entry name" value="aconitase_1"/>
    <property type="match status" value="1"/>
</dbReference>
<dbReference type="Gene3D" id="3.20.19.10">
    <property type="entry name" value="Aconitase, domain 4"/>
    <property type="match status" value="1"/>
</dbReference>
<dbReference type="PROSITE" id="PS00450">
    <property type="entry name" value="ACONITASE_1"/>
    <property type="match status" value="1"/>
</dbReference>
<dbReference type="GO" id="GO:0046872">
    <property type="term" value="F:metal ion binding"/>
    <property type="evidence" value="ECO:0007669"/>
    <property type="project" value="UniProtKB-KW"/>
</dbReference>
<evidence type="ECO:0000259" key="13">
    <source>
        <dbReference type="Pfam" id="PF00330"/>
    </source>
</evidence>
<evidence type="ECO:0000256" key="1">
    <source>
        <dbReference type="ARBA" id="ARBA00001966"/>
    </source>
</evidence>
<keyword evidence="10 12" id="KW-0456">Lyase</keyword>
<dbReference type="CDD" id="cd01586">
    <property type="entry name" value="AcnA_IRP"/>
    <property type="match status" value="1"/>
</dbReference>
<accession>G8LDS8</accession>
<dbReference type="InterPro" id="IPR018136">
    <property type="entry name" value="Aconitase_4Fe-4S_BS"/>
</dbReference>
<keyword evidence="8 12" id="KW-0408">Iron</keyword>
<dbReference type="eggNOG" id="COG1048">
    <property type="taxonomic scope" value="Bacteria"/>
</dbReference>
<dbReference type="FunFam" id="3.20.19.10:FF:000001">
    <property type="entry name" value="Aconitate hydratase"/>
    <property type="match status" value="1"/>
</dbReference>
<dbReference type="InterPro" id="IPR015931">
    <property type="entry name" value="Acnase/IPM_dHydase_lsu_aba_1/3"/>
</dbReference>
<comment type="pathway">
    <text evidence="2">Carbohydrate metabolism; tricarboxylic acid cycle; isocitrate from oxaloacetate: step 2/2.</text>
</comment>
<dbReference type="InterPro" id="IPR000573">
    <property type="entry name" value="AconitaseA/IPMdHydase_ssu_swvl"/>
</dbReference>
<keyword evidence="7" id="KW-0694">RNA-binding</keyword>
<dbReference type="FunFam" id="3.30.499.10:FF:000009">
    <property type="entry name" value="Aconitate hydratase"/>
    <property type="match status" value="1"/>
</dbReference>